<evidence type="ECO:0000313" key="2">
    <source>
        <dbReference type="Proteomes" id="UP000245626"/>
    </source>
</evidence>
<dbReference type="EMBL" id="KZ819710">
    <property type="protein sequence ID" value="PWN53760.1"/>
    <property type="molecule type" value="Genomic_DNA"/>
</dbReference>
<accession>A0ACD0P6U2</accession>
<reference evidence="1 2" key="1">
    <citation type="journal article" date="2018" name="Mol. Biol. Evol.">
        <title>Broad Genomic Sampling Reveals a Smut Pathogenic Ancestry of the Fungal Clade Ustilaginomycotina.</title>
        <authorList>
            <person name="Kijpornyongpan T."/>
            <person name="Mondo S.J."/>
            <person name="Barry K."/>
            <person name="Sandor L."/>
            <person name="Lee J."/>
            <person name="Lipzen A."/>
            <person name="Pangilinan J."/>
            <person name="LaButti K."/>
            <person name="Hainaut M."/>
            <person name="Henrissat B."/>
            <person name="Grigoriev I.V."/>
            <person name="Spatafora J.W."/>
            <person name="Aime M.C."/>
        </authorList>
    </citation>
    <scope>NUCLEOTIDE SEQUENCE [LARGE SCALE GENOMIC DNA]</scope>
    <source>
        <strain evidence="1 2">SA 807</strain>
    </source>
</reference>
<gene>
    <name evidence="1" type="ORF">IE53DRAFT_108173</name>
</gene>
<dbReference type="Proteomes" id="UP000245626">
    <property type="component" value="Unassembled WGS sequence"/>
</dbReference>
<protein>
    <submittedName>
        <fullName evidence="1">Uncharacterized protein</fullName>
    </submittedName>
</protein>
<sequence>MQLSSYGISPTLAGNLQGDFCFTQQDKKTTNNRFCPHRIEMTGGFGSRHKTIQPRDQNSGRDNRGDDSLTWQQRALFEGSILSNQKCYGPDLKRPSFYKPQRVEHDLYSKARLPLRGDKRDEARPEWEDQKLPALKKNHGSEEVLTWQQEQMLQAKQGFRGRRNAPLDLDRDRRTLSSLEPPPSRTEKPGTGRSRGRPRHFPPVSSSALPELRHLKPFFHSEETVPISKPIEVPKRGNRKGDSFSTRNRRTNSGKPIRSSLDFTRGERQDQAPSQTSVGDLEDAVTSDLPWWYNPEVDGWLCAKLGSEEAPLSSPKLGHKRGSSSGSNTSLEEEPSGTVSRTLRKKASSLFGQSFDSMPSLCFSTVSSSDSDNDESVEDHEVTDEGQRARDMKNQSSEVHDQVRIDINELFAAAEGAVTATAHDVYAGPVFCNAPLPTSLPVPSFGKRP</sequence>
<keyword evidence="2" id="KW-1185">Reference proteome</keyword>
<name>A0ACD0P6U2_9BASI</name>
<proteinExistence type="predicted"/>
<organism evidence="1 2">
    <name type="scientific">Violaceomyces palustris</name>
    <dbReference type="NCBI Taxonomy" id="1673888"/>
    <lineage>
        <taxon>Eukaryota</taxon>
        <taxon>Fungi</taxon>
        <taxon>Dikarya</taxon>
        <taxon>Basidiomycota</taxon>
        <taxon>Ustilaginomycotina</taxon>
        <taxon>Ustilaginomycetes</taxon>
        <taxon>Violaceomycetales</taxon>
        <taxon>Violaceomycetaceae</taxon>
        <taxon>Violaceomyces</taxon>
    </lineage>
</organism>
<evidence type="ECO:0000313" key="1">
    <source>
        <dbReference type="EMBL" id="PWN53760.1"/>
    </source>
</evidence>